<feature type="compositionally biased region" description="Basic and acidic residues" evidence="1">
    <location>
        <begin position="54"/>
        <end position="72"/>
    </location>
</feature>
<dbReference type="Proteomes" id="UP000295717">
    <property type="component" value="Unassembled WGS sequence"/>
</dbReference>
<dbReference type="EMBL" id="SMAO01000006">
    <property type="protein sequence ID" value="TCT20271.1"/>
    <property type="molecule type" value="Genomic_DNA"/>
</dbReference>
<accession>A0A4R3MXJ1</accession>
<reference evidence="2 3" key="1">
    <citation type="submission" date="2019-03" db="EMBL/GenBank/DDBJ databases">
        <title>Genomic Encyclopedia of Type Strains, Phase IV (KMG-IV): sequencing the most valuable type-strain genomes for metagenomic binning, comparative biology and taxonomic classification.</title>
        <authorList>
            <person name="Goeker M."/>
        </authorList>
    </citation>
    <scope>NUCLEOTIDE SEQUENCE [LARGE SCALE GENOMIC DNA]</scope>
    <source>
        <strain evidence="2 3">DSM 13587</strain>
    </source>
</reference>
<organism evidence="2 3">
    <name type="scientific">Thiobaca trueperi</name>
    <dbReference type="NCBI Taxonomy" id="127458"/>
    <lineage>
        <taxon>Bacteria</taxon>
        <taxon>Pseudomonadati</taxon>
        <taxon>Pseudomonadota</taxon>
        <taxon>Gammaproteobacteria</taxon>
        <taxon>Chromatiales</taxon>
        <taxon>Chromatiaceae</taxon>
        <taxon>Thiobaca</taxon>
    </lineage>
</organism>
<comment type="caution">
    <text evidence="2">The sequence shown here is derived from an EMBL/GenBank/DDBJ whole genome shotgun (WGS) entry which is preliminary data.</text>
</comment>
<proteinExistence type="predicted"/>
<dbReference type="RefSeq" id="WP_132977667.1">
    <property type="nucleotide sequence ID" value="NZ_SMAO01000006.1"/>
</dbReference>
<evidence type="ECO:0000313" key="3">
    <source>
        <dbReference type="Proteomes" id="UP000295717"/>
    </source>
</evidence>
<protein>
    <submittedName>
        <fullName evidence="2">Uncharacterized protein</fullName>
    </submittedName>
</protein>
<evidence type="ECO:0000313" key="2">
    <source>
        <dbReference type="EMBL" id="TCT20271.1"/>
    </source>
</evidence>
<evidence type="ECO:0000256" key="1">
    <source>
        <dbReference type="SAM" id="MobiDB-lite"/>
    </source>
</evidence>
<feature type="region of interest" description="Disordered" evidence="1">
    <location>
        <begin position="54"/>
        <end position="73"/>
    </location>
</feature>
<sequence length="122" mass="13748">MPEQIALKFPAGTRARLHSLAGPGETMTSVILRALDRLSEPDALADLRARVTALEQRREESPTTGDSRHYTAPERALAITLDQQGRRPVEIRRALLAQFGRAPRASSMRRQLRLWQTDLDHI</sequence>
<dbReference type="OrthoDB" id="5773110at2"/>
<gene>
    <name evidence="2" type="ORF">EDC35_106198</name>
</gene>
<name>A0A4R3MXJ1_9GAMM</name>
<dbReference type="AlphaFoldDB" id="A0A4R3MXJ1"/>
<keyword evidence="3" id="KW-1185">Reference proteome</keyword>